<gene>
    <name evidence="1" type="ORF">BpHYR1_040466</name>
</gene>
<evidence type="ECO:0000313" key="2">
    <source>
        <dbReference type="Proteomes" id="UP000276133"/>
    </source>
</evidence>
<accession>A0A3M7REG5</accession>
<name>A0A3M7REG5_BRAPC</name>
<protein>
    <submittedName>
        <fullName evidence="1">Uncharacterized protein</fullName>
    </submittedName>
</protein>
<keyword evidence="2" id="KW-1185">Reference proteome</keyword>
<dbReference type="Proteomes" id="UP000276133">
    <property type="component" value="Unassembled WGS sequence"/>
</dbReference>
<evidence type="ECO:0000313" key="1">
    <source>
        <dbReference type="EMBL" id="RNA21824.1"/>
    </source>
</evidence>
<dbReference type="AlphaFoldDB" id="A0A3M7REG5"/>
<sequence length="73" mass="8401">MSQATTSTPATSSLFTKKTVRNASLPLDIQEITTYISNLYNKKFYPILKFRIKQIRSSIILFVSFECYLTKSL</sequence>
<organism evidence="1 2">
    <name type="scientific">Brachionus plicatilis</name>
    <name type="common">Marine rotifer</name>
    <name type="synonym">Brachionus muelleri</name>
    <dbReference type="NCBI Taxonomy" id="10195"/>
    <lineage>
        <taxon>Eukaryota</taxon>
        <taxon>Metazoa</taxon>
        <taxon>Spiralia</taxon>
        <taxon>Gnathifera</taxon>
        <taxon>Rotifera</taxon>
        <taxon>Eurotatoria</taxon>
        <taxon>Monogononta</taxon>
        <taxon>Pseudotrocha</taxon>
        <taxon>Ploima</taxon>
        <taxon>Brachionidae</taxon>
        <taxon>Brachionus</taxon>
    </lineage>
</organism>
<comment type="caution">
    <text evidence="1">The sequence shown here is derived from an EMBL/GenBank/DDBJ whole genome shotgun (WGS) entry which is preliminary data.</text>
</comment>
<proteinExistence type="predicted"/>
<dbReference type="EMBL" id="REGN01003593">
    <property type="protein sequence ID" value="RNA21824.1"/>
    <property type="molecule type" value="Genomic_DNA"/>
</dbReference>
<reference evidence="1 2" key="1">
    <citation type="journal article" date="2018" name="Sci. Rep.">
        <title>Genomic signatures of local adaptation to the degree of environmental predictability in rotifers.</title>
        <authorList>
            <person name="Franch-Gras L."/>
            <person name="Hahn C."/>
            <person name="Garcia-Roger E.M."/>
            <person name="Carmona M.J."/>
            <person name="Serra M."/>
            <person name="Gomez A."/>
        </authorList>
    </citation>
    <scope>NUCLEOTIDE SEQUENCE [LARGE SCALE GENOMIC DNA]</scope>
    <source>
        <strain evidence="1">HYR1</strain>
    </source>
</reference>